<organism evidence="1">
    <name type="scientific">viral metagenome</name>
    <dbReference type="NCBI Taxonomy" id="1070528"/>
    <lineage>
        <taxon>unclassified sequences</taxon>
        <taxon>metagenomes</taxon>
        <taxon>organismal metagenomes</taxon>
    </lineage>
</organism>
<reference evidence="1" key="1">
    <citation type="journal article" date="2020" name="Nature">
        <title>Giant virus diversity and host interactions through global metagenomics.</title>
        <authorList>
            <person name="Schulz F."/>
            <person name="Roux S."/>
            <person name="Paez-Espino D."/>
            <person name="Jungbluth S."/>
            <person name="Walsh D.A."/>
            <person name="Denef V.J."/>
            <person name="McMahon K.D."/>
            <person name="Konstantinidis K.T."/>
            <person name="Eloe-Fadrosh E.A."/>
            <person name="Kyrpides N.C."/>
            <person name="Woyke T."/>
        </authorList>
    </citation>
    <scope>NUCLEOTIDE SEQUENCE</scope>
    <source>
        <strain evidence="1">GVMAG-S-1101182-85</strain>
    </source>
</reference>
<dbReference type="AlphaFoldDB" id="A0A6C0K7A8"/>
<protein>
    <submittedName>
        <fullName evidence="1">Uncharacterized protein</fullName>
    </submittedName>
</protein>
<proteinExistence type="predicted"/>
<name>A0A6C0K7A8_9ZZZZ</name>
<accession>A0A6C0K7A8</accession>
<sequence length="167" mass="17979">MDQSQYMRLKNEASQIYLSRTKTVDSSLLTFQRNLKAAYAGSSSVIPPVVLGTFTFDSNSVPSDQGSYPYYSQPTRGFANPPNQTQGLQAFRTAGGYACNSQDYTTGSPGITLLNCSTVNTILTGYNNNTSAPSLVCKVADPNAHFFPAKDRCTDSCANNTQPFPSG</sequence>
<dbReference type="EMBL" id="MN740828">
    <property type="protein sequence ID" value="QHU13932.1"/>
    <property type="molecule type" value="Genomic_DNA"/>
</dbReference>
<evidence type="ECO:0000313" key="1">
    <source>
        <dbReference type="EMBL" id="QHU13932.1"/>
    </source>
</evidence>